<dbReference type="RefSeq" id="WP_115130579.1">
    <property type="nucleotide sequence ID" value="NZ_CP022601.1"/>
</dbReference>
<gene>
    <name evidence="1" type="ORF">Sp14A_16190</name>
</gene>
<organism evidence="1 2">
    <name type="scientific">Streptococcus pluranimalium</name>
    <dbReference type="NCBI Taxonomy" id="82348"/>
    <lineage>
        <taxon>Bacteria</taxon>
        <taxon>Bacillati</taxon>
        <taxon>Bacillota</taxon>
        <taxon>Bacilli</taxon>
        <taxon>Lactobacillales</taxon>
        <taxon>Streptococcaceae</taxon>
        <taxon>Streptococcus</taxon>
    </lineage>
</organism>
<dbReference type="AlphaFoldDB" id="A0A345VLC7"/>
<evidence type="ECO:0000313" key="2">
    <source>
        <dbReference type="Proteomes" id="UP000255411"/>
    </source>
</evidence>
<dbReference type="Proteomes" id="UP000255411">
    <property type="component" value="Chromosome"/>
</dbReference>
<sequence length="45" mass="5275">MTSKTPKTFKILSEDDLSQVVGGNRDFWIDLKNFFKNAQKDRKAR</sequence>
<dbReference type="InterPro" id="IPR010133">
    <property type="entry name" value="Bacteriocin_signal_seq"/>
</dbReference>
<protein>
    <recommendedName>
        <fullName evidence="3">Bacteriocin-type signal sequence</fullName>
    </recommendedName>
</protein>
<dbReference type="EMBL" id="CP022601">
    <property type="protein sequence ID" value="AXJ13529.1"/>
    <property type="molecule type" value="Genomic_DNA"/>
</dbReference>
<dbReference type="NCBIfam" id="TIGR01847">
    <property type="entry name" value="bacteriocin_sig"/>
    <property type="match status" value="1"/>
</dbReference>
<reference evidence="1 2" key="1">
    <citation type="submission" date="2017-07" db="EMBL/GenBank/DDBJ databases">
        <title>Streptococcus pluranimalium as cause of bovine abortion.</title>
        <authorList>
            <person name="Rodriguez Campos S."/>
            <person name="Gobeli Brawand S."/>
            <person name="Brodard I."/>
            <person name="Rychener L."/>
            <person name="Perreten V."/>
        </authorList>
    </citation>
    <scope>NUCLEOTIDE SEQUENCE [LARGE SCALE GENOMIC DNA]</scope>
    <source>
        <strain evidence="1 2">14A0014</strain>
    </source>
</reference>
<evidence type="ECO:0000313" key="1">
    <source>
        <dbReference type="EMBL" id="AXJ13529.1"/>
    </source>
</evidence>
<proteinExistence type="predicted"/>
<accession>A0A345VLC7</accession>
<evidence type="ECO:0008006" key="3">
    <source>
        <dbReference type="Google" id="ProtNLM"/>
    </source>
</evidence>
<name>A0A345VLC7_9STRE</name>